<reference evidence="2" key="3">
    <citation type="submission" date="2023-05" db="EMBL/GenBank/DDBJ databases">
        <authorList>
            <person name="Smith C.H."/>
        </authorList>
    </citation>
    <scope>NUCLEOTIDE SEQUENCE</scope>
    <source>
        <strain evidence="2">CHS0354</strain>
        <tissue evidence="2">Mantle</tissue>
    </source>
</reference>
<feature type="coiled-coil region" evidence="1">
    <location>
        <begin position="222"/>
        <end position="313"/>
    </location>
</feature>
<evidence type="ECO:0000313" key="2">
    <source>
        <dbReference type="EMBL" id="KAK3583522.1"/>
    </source>
</evidence>
<evidence type="ECO:0000313" key="3">
    <source>
        <dbReference type="Proteomes" id="UP001195483"/>
    </source>
</evidence>
<reference evidence="2" key="1">
    <citation type="journal article" date="2021" name="Genome Biol. Evol.">
        <title>A High-Quality Reference Genome for a Parasitic Bivalve with Doubly Uniparental Inheritance (Bivalvia: Unionida).</title>
        <authorList>
            <person name="Smith C.H."/>
        </authorList>
    </citation>
    <scope>NUCLEOTIDE SEQUENCE</scope>
    <source>
        <strain evidence="2">CHS0354</strain>
    </source>
</reference>
<proteinExistence type="predicted"/>
<accession>A0AAE0S1A3</accession>
<comment type="caution">
    <text evidence="2">The sequence shown here is derived from an EMBL/GenBank/DDBJ whole genome shotgun (WGS) entry which is preliminary data.</text>
</comment>
<evidence type="ECO:0000256" key="1">
    <source>
        <dbReference type="SAM" id="Coils"/>
    </source>
</evidence>
<keyword evidence="3" id="KW-1185">Reference proteome</keyword>
<dbReference type="Proteomes" id="UP001195483">
    <property type="component" value="Unassembled WGS sequence"/>
</dbReference>
<protein>
    <submittedName>
        <fullName evidence="2">Uncharacterized protein</fullName>
    </submittedName>
</protein>
<sequence>MYRLLGVEQCGFERCYPPKIRRMVTLNPAGMVSALVIPAAGDGRMSVNKEVLDRAPYIQESSRSIKPPMPSLPLSWPHSQFQPPSAFLSHLPQMKDVTLPVKSATCLEKVDLKKEDDFEKKMFEDAVIALPDVFHEVFQMHRGQYLEIQNMQKSLKELQDRGKAEAEKNAVLVQELSTVKNKIYLAEEKSRKIEKTCKEHLADIQILVSERANLQYQLEIKAAEHEVDLRKLTRSREKVQNHKEKVKEFEESTSFIHEQIKATESKLHELKQQYDEFNQNPKAANDILSGTTSATLERECIQLKKQITVSEEELKQIYTEIKTEKKEQAQIDQAVKVLHKRNAAQLTRLKRQLKDINHINCQWLDQISVLETRIAETKGNIAE</sequence>
<dbReference type="EMBL" id="JAEAOA010001560">
    <property type="protein sequence ID" value="KAK3583522.1"/>
    <property type="molecule type" value="Genomic_DNA"/>
</dbReference>
<gene>
    <name evidence="2" type="ORF">CHS0354_026106</name>
</gene>
<name>A0AAE0S1A3_9BIVA</name>
<dbReference type="AlphaFoldDB" id="A0AAE0S1A3"/>
<organism evidence="2 3">
    <name type="scientific">Potamilus streckersoni</name>
    <dbReference type="NCBI Taxonomy" id="2493646"/>
    <lineage>
        <taxon>Eukaryota</taxon>
        <taxon>Metazoa</taxon>
        <taxon>Spiralia</taxon>
        <taxon>Lophotrochozoa</taxon>
        <taxon>Mollusca</taxon>
        <taxon>Bivalvia</taxon>
        <taxon>Autobranchia</taxon>
        <taxon>Heteroconchia</taxon>
        <taxon>Palaeoheterodonta</taxon>
        <taxon>Unionida</taxon>
        <taxon>Unionoidea</taxon>
        <taxon>Unionidae</taxon>
        <taxon>Ambleminae</taxon>
        <taxon>Lampsilini</taxon>
        <taxon>Potamilus</taxon>
    </lineage>
</organism>
<keyword evidence="1" id="KW-0175">Coiled coil</keyword>
<reference evidence="2" key="2">
    <citation type="journal article" date="2021" name="Genome Biol. Evol.">
        <title>Developing a high-quality reference genome for a parasitic bivalve with doubly uniparental inheritance (Bivalvia: Unionida).</title>
        <authorList>
            <person name="Smith C.H."/>
        </authorList>
    </citation>
    <scope>NUCLEOTIDE SEQUENCE</scope>
    <source>
        <strain evidence="2">CHS0354</strain>
        <tissue evidence="2">Mantle</tissue>
    </source>
</reference>